<keyword evidence="7 8" id="KW-0472">Membrane</keyword>
<protein>
    <recommendedName>
        <fullName evidence="11">Tellurite resistance protein</fullName>
    </recommendedName>
</protein>
<feature type="transmembrane region" description="Helical" evidence="8">
    <location>
        <begin position="272"/>
        <end position="290"/>
    </location>
</feature>
<evidence type="ECO:0000313" key="9">
    <source>
        <dbReference type="EMBL" id="ALC06919.1"/>
    </source>
</evidence>
<feature type="transmembrane region" description="Helical" evidence="8">
    <location>
        <begin position="238"/>
        <end position="260"/>
    </location>
</feature>
<dbReference type="GO" id="GO:0055085">
    <property type="term" value="P:transmembrane transport"/>
    <property type="evidence" value="ECO:0007669"/>
    <property type="project" value="InterPro"/>
</dbReference>
<dbReference type="CDD" id="cd09320">
    <property type="entry name" value="TDT_like_2"/>
    <property type="match status" value="1"/>
</dbReference>
<feature type="transmembrane region" description="Helical" evidence="8">
    <location>
        <begin position="106"/>
        <end position="126"/>
    </location>
</feature>
<evidence type="ECO:0000256" key="4">
    <source>
        <dbReference type="ARBA" id="ARBA00022475"/>
    </source>
</evidence>
<evidence type="ECO:0000256" key="1">
    <source>
        <dbReference type="ARBA" id="ARBA00004651"/>
    </source>
</evidence>
<dbReference type="Proteomes" id="UP000068067">
    <property type="component" value="Chromosome"/>
</dbReference>
<feature type="transmembrane region" description="Helical" evidence="8">
    <location>
        <begin position="302"/>
        <end position="326"/>
    </location>
</feature>
<evidence type="ECO:0000256" key="8">
    <source>
        <dbReference type="SAM" id="Phobius"/>
    </source>
</evidence>
<dbReference type="InterPro" id="IPR004695">
    <property type="entry name" value="SLAC1/Mae1/Ssu1/TehA"/>
</dbReference>
<sequence length="330" mass="34886">MPSSPQPSKPESPVSVLPPPGPSWAGSLMGISLLSTLLELHGFPAIALVFYTLACCVAITLIGGWIVFRSPTFASQAMPAWAMVSMGLVSLGSASTTIFGDPMWPFMLTLWIIGTLLGLTTYAIYLPKLIRGNAGSPTFAWGLPLVTPMVASTSASHLSSHYGLEALRCIAIALFLLTIAVAPVVFARVYLYFFSPGGARLPSMASPTSWIPIGMVGQSTAAALLIGLHFDAHPLPAIIYGIVMCIIAVPLGALAHVVFYKAVASGTTYSPTWWASTFPVGTLSLGTHYLSTTTNVAWLDYVSLYLLALMLFHVVVSTIAGTIAIARKIP</sequence>
<evidence type="ECO:0000256" key="7">
    <source>
        <dbReference type="ARBA" id="ARBA00023136"/>
    </source>
</evidence>
<dbReference type="EMBL" id="CP009220">
    <property type="protein sequence ID" value="ALC06919.1"/>
    <property type="molecule type" value="Genomic_DNA"/>
</dbReference>
<dbReference type="Pfam" id="PF03595">
    <property type="entry name" value="SLAC1"/>
    <property type="match status" value="1"/>
</dbReference>
<feature type="transmembrane region" description="Helical" evidence="8">
    <location>
        <begin position="80"/>
        <end position="100"/>
    </location>
</feature>
<feature type="transmembrane region" description="Helical" evidence="8">
    <location>
        <begin position="205"/>
        <end position="226"/>
    </location>
</feature>
<dbReference type="GO" id="GO:0005886">
    <property type="term" value="C:plasma membrane"/>
    <property type="evidence" value="ECO:0007669"/>
    <property type="project" value="UniProtKB-SubCell"/>
</dbReference>
<proteinExistence type="inferred from homology"/>
<evidence type="ECO:0000256" key="5">
    <source>
        <dbReference type="ARBA" id="ARBA00022692"/>
    </source>
</evidence>
<keyword evidence="6 8" id="KW-1133">Transmembrane helix</keyword>
<evidence type="ECO:0000256" key="3">
    <source>
        <dbReference type="ARBA" id="ARBA00022448"/>
    </source>
</evidence>
<evidence type="ECO:0000256" key="2">
    <source>
        <dbReference type="ARBA" id="ARBA00008566"/>
    </source>
</evidence>
<organism evidence="9 10">
    <name type="scientific">Corynebacterium deserti GIMN1.010</name>
    <dbReference type="NCBI Taxonomy" id="931089"/>
    <lineage>
        <taxon>Bacteria</taxon>
        <taxon>Bacillati</taxon>
        <taxon>Actinomycetota</taxon>
        <taxon>Actinomycetes</taxon>
        <taxon>Mycobacteriales</taxon>
        <taxon>Corynebacteriaceae</taxon>
        <taxon>Corynebacterium</taxon>
    </lineage>
</organism>
<dbReference type="InterPro" id="IPR038665">
    <property type="entry name" value="Voltage-dep_anion_channel_sf"/>
</dbReference>
<dbReference type="AlphaFoldDB" id="A0A0M3QA59"/>
<dbReference type="PATRIC" id="fig|931089.4.peg.2607"/>
<evidence type="ECO:0000313" key="10">
    <source>
        <dbReference type="Proteomes" id="UP000068067"/>
    </source>
</evidence>
<gene>
    <name evidence="9" type="ORF">CDES_12875</name>
</gene>
<keyword evidence="4" id="KW-1003">Cell membrane</keyword>
<dbReference type="PANTHER" id="PTHR31686">
    <property type="match status" value="1"/>
</dbReference>
<comment type="similarity">
    <text evidence="2">Belongs to the tellurite-resistance/dicarboxylate transporter (TDT) family.</text>
</comment>
<evidence type="ECO:0000256" key="6">
    <source>
        <dbReference type="ARBA" id="ARBA00022989"/>
    </source>
</evidence>
<dbReference type="STRING" id="931089.CDES_12875"/>
<dbReference type="KEGG" id="cdx:CDES_12875"/>
<keyword evidence="3" id="KW-0813">Transport</keyword>
<keyword evidence="5 8" id="KW-0812">Transmembrane</keyword>
<dbReference type="PANTHER" id="PTHR31686:SF1">
    <property type="entry name" value="SULFITE EFFLUX PUMP SSU1"/>
    <property type="match status" value="1"/>
</dbReference>
<accession>A0A0M3QA59</accession>
<dbReference type="Gene3D" id="1.50.10.150">
    <property type="entry name" value="Voltage-dependent anion channel"/>
    <property type="match status" value="1"/>
</dbReference>
<keyword evidence="10" id="KW-1185">Reference proteome</keyword>
<feature type="transmembrane region" description="Helical" evidence="8">
    <location>
        <begin position="170"/>
        <end position="193"/>
    </location>
</feature>
<evidence type="ECO:0008006" key="11">
    <source>
        <dbReference type="Google" id="ProtNLM"/>
    </source>
</evidence>
<comment type="subcellular location">
    <subcellularLocation>
        <location evidence="1">Cell membrane</location>
        <topology evidence="1">Multi-pass membrane protein</topology>
    </subcellularLocation>
</comment>
<feature type="transmembrane region" description="Helical" evidence="8">
    <location>
        <begin position="43"/>
        <end position="68"/>
    </location>
</feature>
<dbReference type="InterPro" id="IPR051629">
    <property type="entry name" value="Sulfite_efflux_TDT"/>
</dbReference>
<reference evidence="9 10" key="1">
    <citation type="submission" date="2014-08" db="EMBL/GenBank/DDBJ databases">
        <title>Complete genome sequence of Corynebacterium deserti GIMN1.010 (=DSM 45689), isolated from desert sand in western China.</title>
        <authorList>
            <person name="Ruckert C."/>
            <person name="Albersmeier A."/>
            <person name="Kalinowski J."/>
        </authorList>
    </citation>
    <scope>NUCLEOTIDE SEQUENCE [LARGE SCALE GENOMIC DNA]</scope>
    <source>
        <strain evidence="9 10">GIMN1.010</strain>
    </source>
</reference>
<name>A0A0M3QA59_9CORY</name>
<dbReference type="RefSeq" id="WP_231686437.1">
    <property type="nucleotide sequence ID" value="NZ_CP009220.1"/>
</dbReference>